<dbReference type="InterPro" id="IPR049326">
    <property type="entry name" value="Rhodopsin_dom_fungi"/>
</dbReference>
<dbReference type="GeneID" id="70132435"/>
<dbReference type="GO" id="GO:0016020">
    <property type="term" value="C:membrane"/>
    <property type="evidence" value="ECO:0007669"/>
    <property type="project" value="UniProtKB-SubCell"/>
</dbReference>
<evidence type="ECO:0000256" key="2">
    <source>
        <dbReference type="ARBA" id="ARBA00022692"/>
    </source>
</evidence>
<comment type="similarity">
    <text evidence="5">Belongs to the SAT4 family.</text>
</comment>
<comment type="caution">
    <text evidence="9">The sequence shown here is derived from an EMBL/GenBank/DDBJ whole genome shotgun (WGS) entry which is preliminary data.</text>
</comment>
<sequence>MLIAQVRCKASPQPYLCAHGFVTDRSSKANYTISCVFIFAGVNYGMGRHNKSLDQVHEIEALKFQSLATITYIANMMFIKLSIGIFLLRLATQRRYKYTIYGSIGVVAVWSIVLFFWNLFQCRPVQAQWDYTILRNDKTASCVDVAQVVNAAYSLSALTVLSDWFYALIPIPMVWSVKMTKQAKATVMVILGLGVFASIATLIRLKFLADLTDLDDLLFATTDAMVWTLIEPGVAIVASSLVTIRPLLRAWKIRGFSSTGNTSSKKTGTGPLSYGQRSNIMPGFGSKNLASTDVESGHGTNRFSSVASIDQNKRARLSQISPIVERITETPEDAPEGRETGDDFLKPAGLRRQSEVPSEVYVIEGAPSPRLPGRAFYSQRDWPSSYSATSSEVELAAMQPVHTQSDGRVGLGSPRRSTE</sequence>
<feature type="domain" description="Rhodopsin" evidence="8">
    <location>
        <begin position="35"/>
        <end position="249"/>
    </location>
</feature>
<proteinExistence type="inferred from homology"/>
<evidence type="ECO:0000256" key="7">
    <source>
        <dbReference type="SAM" id="Phobius"/>
    </source>
</evidence>
<dbReference type="InterPro" id="IPR052337">
    <property type="entry name" value="SAT4-like"/>
</dbReference>
<keyword evidence="10" id="KW-1185">Reference proteome</keyword>
<dbReference type="EMBL" id="JAGPXC010000007">
    <property type="protein sequence ID" value="KAH6648858.1"/>
    <property type="molecule type" value="Genomic_DNA"/>
</dbReference>
<dbReference type="OrthoDB" id="4682787at2759"/>
<dbReference type="PANTHER" id="PTHR33048:SF96">
    <property type="entry name" value="INTEGRAL MEMBRANE PROTEIN"/>
    <property type="match status" value="1"/>
</dbReference>
<evidence type="ECO:0000256" key="5">
    <source>
        <dbReference type="ARBA" id="ARBA00038359"/>
    </source>
</evidence>
<evidence type="ECO:0000256" key="3">
    <source>
        <dbReference type="ARBA" id="ARBA00022989"/>
    </source>
</evidence>
<name>A0A9P8UFG8_9PEZI</name>
<evidence type="ECO:0000256" key="4">
    <source>
        <dbReference type="ARBA" id="ARBA00023136"/>
    </source>
</evidence>
<gene>
    <name evidence="9" type="ORF">BKA67DRAFT_576053</name>
</gene>
<feature type="transmembrane region" description="Helical" evidence="7">
    <location>
        <begin position="67"/>
        <end position="88"/>
    </location>
</feature>
<dbReference type="Proteomes" id="UP000758603">
    <property type="component" value="Unassembled WGS sequence"/>
</dbReference>
<comment type="subcellular location">
    <subcellularLocation>
        <location evidence="1">Membrane</location>
        <topology evidence="1">Multi-pass membrane protein</topology>
    </subcellularLocation>
</comment>
<keyword evidence="2 7" id="KW-0812">Transmembrane</keyword>
<feature type="region of interest" description="Disordered" evidence="6">
    <location>
        <begin position="381"/>
        <end position="419"/>
    </location>
</feature>
<feature type="region of interest" description="Disordered" evidence="6">
    <location>
        <begin position="258"/>
        <end position="277"/>
    </location>
</feature>
<feature type="transmembrane region" description="Helical" evidence="7">
    <location>
        <begin position="100"/>
        <end position="120"/>
    </location>
</feature>
<organism evidence="9 10">
    <name type="scientific">Truncatella angustata</name>
    <dbReference type="NCBI Taxonomy" id="152316"/>
    <lineage>
        <taxon>Eukaryota</taxon>
        <taxon>Fungi</taxon>
        <taxon>Dikarya</taxon>
        <taxon>Ascomycota</taxon>
        <taxon>Pezizomycotina</taxon>
        <taxon>Sordariomycetes</taxon>
        <taxon>Xylariomycetidae</taxon>
        <taxon>Amphisphaeriales</taxon>
        <taxon>Sporocadaceae</taxon>
        <taxon>Truncatella</taxon>
    </lineage>
</organism>
<dbReference type="PANTHER" id="PTHR33048">
    <property type="entry name" value="PTH11-LIKE INTEGRAL MEMBRANE PROTEIN (AFU_ORTHOLOGUE AFUA_5G11245)"/>
    <property type="match status" value="1"/>
</dbReference>
<evidence type="ECO:0000313" key="9">
    <source>
        <dbReference type="EMBL" id="KAH6648858.1"/>
    </source>
</evidence>
<reference evidence="9" key="1">
    <citation type="journal article" date="2021" name="Nat. Commun.">
        <title>Genetic determinants of endophytism in the Arabidopsis root mycobiome.</title>
        <authorList>
            <person name="Mesny F."/>
            <person name="Miyauchi S."/>
            <person name="Thiergart T."/>
            <person name="Pickel B."/>
            <person name="Atanasova L."/>
            <person name="Karlsson M."/>
            <person name="Huettel B."/>
            <person name="Barry K.W."/>
            <person name="Haridas S."/>
            <person name="Chen C."/>
            <person name="Bauer D."/>
            <person name="Andreopoulos W."/>
            <person name="Pangilinan J."/>
            <person name="LaButti K."/>
            <person name="Riley R."/>
            <person name="Lipzen A."/>
            <person name="Clum A."/>
            <person name="Drula E."/>
            <person name="Henrissat B."/>
            <person name="Kohler A."/>
            <person name="Grigoriev I.V."/>
            <person name="Martin F.M."/>
            <person name="Hacquard S."/>
        </authorList>
    </citation>
    <scope>NUCLEOTIDE SEQUENCE</scope>
    <source>
        <strain evidence="9">MPI-SDFR-AT-0073</strain>
    </source>
</reference>
<feature type="transmembrane region" description="Helical" evidence="7">
    <location>
        <begin position="29"/>
        <end position="47"/>
    </location>
</feature>
<keyword evidence="3 7" id="KW-1133">Transmembrane helix</keyword>
<accession>A0A9P8UFG8</accession>
<feature type="transmembrane region" description="Helical" evidence="7">
    <location>
        <begin position="153"/>
        <end position="175"/>
    </location>
</feature>
<feature type="transmembrane region" description="Helical" evidence="7">
    <location>
        <begin position="187"/>
        <end position="205"/>
    </location>
</feature>
<dbReference type="AlphaFoldDB" id="A0A9P8UFG8"/>
<evidence type="ECO:0000259" key="8">
    <source>
        <dbReference type="Pfam" id="PF20684"/>
    </source>
</evidence>
<feature type="compositionally biased region" description="Polar residues" evidence="6">
    <location>
        <begin position="381"/>
        <end position="392"/>
    </location>
</feature>
<feature type="compositionally biased region" description="Low complexity" evidence="6">
    <location>
        <begin position="258"/>
        <end position="270"/>
    </location>
</feature>
<keyword evidence="4 7" id="KW-0472">Membrane</keyword>
<evidence type="ECO:0000256" key="6">
    <source>
        <dbReference type="SAM" id="MobiDB-lite"/>
    </source>
</evidence>
<dbReference type="RefSeq" id="XP_045955365.1">
    <property type="nucleotide sequence ID" value="XM_046103543.1"/>
</dbReference>
<protein>
    <recommendedName>
        <fullName evidence="8">Rhodopsin domain-containing protein</fullName>
    </recommendedName>
</protein>
<feature type="transmembrane region" description="Helical" evidence="7">
    <location>
        <begin position="225"/>
        <end position="244"/>
    </location>
</feature>
<dbReference type="Pfam" id="PF20684">
    <property type="entry name" value="Fung_rhodopsin"/>
    <property type="match status" value="1"/>
</dbReference>
<evidence type="ECO:0000313" key="10">
    <source>
        <dbReference type="Proteomes" id="UP000758603"/>
    </source>
</evidence>
<evidence type="ECO:0000256" key="1">
    <source>
        <dbReference type="ARBA" id="ARBA00004141"/>
    </source>
</evidence>